<dbReference type="EMBL" id="CP021780">
    <property type="protein sequence ID" value="ASA26268.1"/>
    <property type="molecule type" value="Genomic_DNA"/>
</dbReference>
<dbReference type="Gene3D" id="1.10.10.10">
    <property type="entry name" value="Winged helix-like DNA-binding domain superfamily/Winged helix DNA-binding domain"/>
    <property type="match status" value="1"/>
</dbReference>
<keyword evidence="2" id="KW-0805">Transcription regulation</keyword>
<comment type="similarity">
    <text evidence="1">Belongs to the sigma-70 factor family. ECF subfamily.</text>
</comment>
<dbReference type="Pfam" id="PF04542">
    <property type="entry name" value="Sigma70_r2"/>
    <property type="match status" value="1"/>
</dbReference>
<evidence type="ECO:0000313" key="7">
    <source>
        <dbReference type="EMBL" id="ASA26268.1"/>
    </source>
</evidence>
<dbReference type="AlphaFoldDB" id="A0A2Z2KZF5"/>
<dbReference type="GO" id="GO:0016987">
    <property type="term" value="F:sigma factor activity"/>
    <property type="evidence" value="ECO:0007669"/>
    <property type="project" value="UniProtKB-KW"/>
</dbReference>
<dbReference type="GO" id="GO:0003677">
    <property type="term" value="F:DNA binding"/>
    <property type="evidence" value="ECO:0007669"/>
    <property type="project" value="InterPro"/>
</dbReference>
<keyword evidence="8" id="KW-1185">Reference proteome</keyword>
<dbReference type="OrthoDB" id="9794508at2"/>
<dbReference type="KEGG" id="pdh:B9T62_10385"/>
<dbReference type="PANTHER" id="PTHR43133">
    <property type="entry name" value="RNA POLYMERASE ECF-TYPE SIGMA FACTO"/>
    <property type="match status" value="1"/>
</dbReference>
<evidence type="ECO:0000256" key="3">
    <source>
        <dbReference type="ARBA" id="ARBA00023082"/>
    </source>
</evidence>
<evidence type="ECO:0000256" key="1">
    <source>
        <dbReference type="ARBA" id="ARBA00010641"/>
    </source>
</evidence>
<evidence type="ECO:0000256" key="4">
    <source>
        <dbReference type="ARBA" id="ARBA00023163"/>
    </source>
</evidence>
<dbReference type="InterPro" id="IPR039425">
    <property type="entry name" value="RNA_pol_sigma-70-like"/>
</dbReference>
<dbReference type="Pfam" id="PF08281">
    <property type="entry name" value="Sigma70_r4_2"/>
    <property type="match status" value="1"/>
</dbReference>
<evidence type="ECO:0008006" key="9">
    <source>
        <dbReference type="Google" id="ProtNLM"/>
    </source>
</evidence>
<protein>
    <recommendedName>
        <fullName evidence="9">RNA polymerase subunit sigma-24</fullName>
    </recommendedName>
</protein>
<dbReference type="GO" id="GO:0006352">
    <property type="term" value="P:DNA-templated transcription initiation"/>
    <property type="evidence" value="ECO:0007669"/>
    <property type="project" value="InterPro"/>
</dbReference>
<keyword evidence="3" id="KW-0731">Sigma factor</keyword>
<gene>
    <name evidence="7" type="ORF">B9T62_10385</name>
</gene>
<dbReference type="InterPro" id="IPR007627">
    <property type="entry name" value="RNA_pol_sigma70_r2"/>
</dbReference>
<dbReference type="InterPro" id="IPR013249">
    <property type="entry name" value="RNA_pol_sigma70_r4_t2"/>
</dbReference>
<sequence>MSYSEQYITQRVRDYSDMVLRLAFAYLRNRADAQDVCQDVFIRLFKQPRTFTDHEHEWSWIIRVTINRCKDMLRSPWKRKNILTREVDLPIRDSQGREVVAYVLELPAKYRLVIHLYYFEHYSTAEVAALLQLKEATVRTQLRRARELLRTAMGGTGNA</sequence>
<dbReference type="Proteomes" id="UP000249890">
    <property type="component" value="Chromosome"/>
</dbReference>
<dbReference type="InterPro" id="IPR013325">
    <property type="entry name" value="RNA_pol_sigma_r2"/>
</dbReference>
<organism evidence="7 8">
    <name type="scientific">Paenibacillus donghaensis</name>
    <dbReference type="NCBI Taxonomy" id="414771"/>
    <lineage>
        <taxon>Bacteria</taxon>
        <taxon>Bacillati</taxon>
        <taxon>Bacillota</taxon>
        <taxon>Bacilli</taxon>
        <taxon>Bacillales</taxon>
        <taxon>Paenibacillaceae</taxon>
        <taxon>Paenibacillus</taxon>
    </lineage>
</organism>
<keyword evidence="4" id="KW-0804">Transcription</keyword>
<evidence type="ECO:0000259" key="5">
    <source>
        <dbReference type="Pfam" id="PF04542"/>
    </source>
</evidence>
<feature type="domain" description="RNA polymerase sigma factor 70 region 4 type 2" evidence="6">
    <location>
        <begin position="98"/>
        <end position="149"/>
    </location>
</feature>
<name>A0A2Z2KZF5_9BACL</name>
<evidence type="ECO:0000313" key="8">
    <source>
        <dbReference type="Proteomes" id="UP000249890"/>
    </source>
</evidence>
<feature type="domain" description="RNA polymerase sigma-70 region 2" evidence="5">
    <location>
        <begin position="12"/>
        <end position="77"/>
    </location>
</feature>
<dbReference type="PANTHER" id="PTHR43133:SF60">
    <property type="entry name" value="RNA POLYMERASE SIGMA FACTOR SIGV"/>
    <property type="match status" value="1"/>
</dbReference>
<dbReference type="Gene3D" id="1.10.1740.10">
    <property type="match status" value="1"/>
</dbReference>
<dbReference type="SUPFAM" id="SSF88946">
    <property type="entry name" value="Sigma2 domain of RNA polymerase sigma factors"/>
    <property type="match status" value="1"/>
</dbReference>
<dbReference type="InterPro" id="IPR013324">
    <property type="entry name" value="RNA_pol_sigma_r3/r4-like"/>
</dbReference>
<dbReference type="CDD" id="cd06171">
    <property type="entry name" value="Sigma70_r4"/>
    <property type="match status" value="1"/>
</dbReference>
<evidence type="ECO:0000259" key="6">
    <source>
        <dbReference type="Pfam" id="PF08281"/>
    </source>
</evidence>
<accession>A0A2Z2KZF5</accession>
<reference evidence="7 8" key="1">
    <citation type="submission" date="2017-06" db="EMBL/GenBank/DDBJ databases">
        <title>Complete genome sequence of Paenibacillus donghaensis KCTC 13049T isolated from East Sea sediment, South Korea.</title>
        <authorList>
            <person name="Jung B.K."/>
            <person name="Hong S.-J."/>
            <person name="Shin J.-H."/>
        </authorList>
    </citation>
    <scope>NUCLEOTIDE SEQUENCE [LARGE SCALE GENOMIC DNA]</scope>
    <source>
        <strain evidence="7 8">KCTC 13049</strain>
    </source>
</reference>
<dbReference type="InterPro" id="IPR014284">
    <property type="entry name" value="RNA_pol_sigma-70_dom"/>
</dbReference>
<evidence type="ECO:0000256" key="2">
    <source>
        <dbReference type="ARBA" id="ARBA00023015"/>
    </source>
</evidence>
<dbReference type="InterPro" id="IPR036388">
    <property type="entry name" value="WH-like_DNA-bd_sf"/>
</dbReference>
<proteinExistence type="inferred from homology"/>
<dbReference type="NCBIfam" id="TIGR02937">
    <property type="entry name" value="sigma70-ECF"/>
    <property type="match status" value="1"/>
</dbReference>
<dbReference type="SUPFAM" id="SSF88659">
    <property type="entry name" value="Sigma3 and sigma4 domains of RNA polymerase sigma factors"/>
    <property type="match status" value="1"/>
</dbReference>